<keyword evidence="1" id="KW-0812">Transmembrane</keyword>
<evidence type="ECO:0000313" key="4">
    <source>
        <dbReference type="Proteomes" id="UP001341281"/>
    </source>
</evidence>
<proteinExistence type="predicted"/>
<evidence type="ECO:0000313" key="3">
    <source>
        <dbReference type="EMBL" id="WVZ80623.1"/>
    </source>
</evidence>
<feature type="domain" description="Tf2-1-like SH3-like" evidence="2">
    <location>
        <begin position="90"/>
        <end position="121"/>
    </location>
</feature>
<dbReference type="InterPro" id="IPR056924">
    <property type="entry name" value="SH3_Tf2-1"/>
</dbReference>
<accession>A0AAQ3WZZ3</accession>
<dbReference type="EMBL" id="CP144750">
    <property type="protein sequence ID" value="WVZ80623.1"/>
    <property type="molecule type" value="Genomic_DNA"/>
</dbReference>
<organism evidence="3 4">
    <name type="scientific">Paspalum notatum var. saurae</name>
    <dbReference type="NCBI Taxonomy" id="547442"/>
    <lineage>
        <taxon>Eukaryota</taxon>
        <taxon>Viridiplantae</taxon>
        <taxon>Streptophyta</taxon>
        <taxon>Embryophyta</taxon>
        <taxon>Tracheophyta</taxon>
        <taxon>Spermatophyta</taxon>
        <taxon>Magnoliopsida</taxon>
        <taxon>Liliopsida</taxon>
        <taxon>Poales</taxon>
        <taxon>Poaceae</taxon>
        <taxon>PACMAD clade</taxon>
        <taxon>Panicoideae</taxon>
        <taxon>Andropogonodae</taxon>
        <taxon>Paspaleae</taxon>
        <taxon>Paspalinae</taxon>
        <taxon>Paspalum</taxon>
    </lineage>
</organism>
<keyword evidence="1" id="KW-0472">Membrane</keyword>
<feature type="transmembrane region" description="Helical" evidence="1">
    <location>
        <begin position="169"/>
        <end position="194"/>
    </location>
</feature>
<dbReference type="Proteomes" id="UP001341281">
    <property type="component" value="Chromosome 06"/>
</dbReference>
<dbReference type="Pfam" id="PF24626">
    <property type="entry name" value="SH3_Tf2-1"/>
    <property type="match status" value="1"/>
</dbReference>
<dbReference type="PANTHER" id="PTHR35046">
    <property type="entry name" value="ZINC KNUCKLE (CCHC-TYPE) FAMILY PROTEIN"/>
    <property type="match status" value="1"/>
</dbReference>
<evidence type="ECO:0000256" key="1">
    <source>
        <dbReference type="SAM" id="Phobius"/>
    </source>
</evidence>
<feature type="non-terminal residue" evidence="3">
    <location>
        <position position="210"/>
    </location>
</feature>
<reference evidence="3 4" key="1">
    <citation type="submission" date="2024-02" db="EMBL/GenBank/DDBJ databases">
        <title>High-quality chromosome-scale genome assembly of Pensacola bahiagrass (Paspalum notatum Flugge var. saurae).</title>
        <authorList>
            <person name="Vega J.M."/>
            <person name="Podio M."/>
            <person name="Orjuela J."/>
            <person name="Siena L.A."/>
            <person name="Pessino S.C."/>
            <person name="Combes M.C."/>
            <person name="Mariac C."/>
            <person name="Albertini E."/>
            <person name="Pupilli F."/>
            <person name="Ortiz J.P.A."/>
            <person name="Leblanc O."/>
        </authorList>
    </citation>
    <scope>NUCLEOTIDE SEQUENCE [LARGE SCALE GENOMIC DNA]</scope>
    <source>
        <strain evidence="3">R1</strain>
        <tissue evidence="3">Leaf</tissue>
    </source>
</reference>
<name>A0AAQ3WZZ3_PASNO</name>
<sequence length="210" mass="23683">STWRRIDGSFWCKENNGSADRSFFWPKLNRNVERYVPRYTTCNKAKSRLNPHGLYLPLPVASVLWADISMDFVLGLPRTKRGRDSIFVVVLEKINDNAYKLELPADFEVSPTFNIADLKPYLGEEDELASRTTSLQEGEDDKDITPMVMQGPITRARAKQLNQLCEHKLILDCVLSSFLLVFFGCIAGTIAFLARSIAHVTRSITIGAVV</sequence>
<dbReference type="AlphaFoldDB" id="A0AAQ3WZZ3"/>
<protein>
    <recommendedName>
        <fullName evidence="2">Tf2-1-like SH3-like domain-containing protein</fullName>
    </recommendedName>
</protein>
<evidence type="ECO:0000259" key="2">
    <source>
        <dbReference type="Pfam" id="PF24626"/>
    </source>
</evidence>
<keyword evidence="1" id="KW-1133">Transmembrane helix</keyword>
<gene>
    <name evidence="3" type="ORF">U9M48_028082</name>
</gene>
<keyword evidence="4" id="KW-1185">Reference proteome</keyword>
<dbReference type="PANTHER" id="PTHR35046:SF9">
    <property type="entry name" value="RNA-DIRECTED DNA POLYMERASE"/>
    <property type="match status" value="1"/>
</dbReference>